<organism evidence="3">
    <name type="scientific">Spodoptera frugiperda</name>
    <name type="common">Fall armyworm</name>
    <dbReference type="NCBI Taxonomy" id="7108"/>
    <lineage>
        <taxon>Eukaryota</taxon>
        <taxon>Metazoa</taxon>
        <taxon>Ecdysozoa</taxon>
        <taxon>Arthropoda</taxon>
        <taxon>Hexapoda</taxon>
        <taxon>Insecta</taxon>
        <taxon>Pterygota</taxon>
        <taxon>Neoptera</taxon>
        <taxon>Endopterygota</taxon>
        <taxon>Lepidoptera</taxon>
        <taxon>Glossata</taxon>
        <taxon>Ditrysia</taxon>
        <taxon>Noctuoidea</taxon>
        <taxon>Noctuidae</taxon>
        <taxon>Amphipyrinae</taxon>
        <taxon>Spodoptera</taxon>
    </lineage>
</organism>
<name>A0A2H1VZ25_SPOFR</name>
<feature type="region of interest" description="Disordered" evidence="2">
    <location>
        <begin position="26"/>
        <end position="54"/>
    </location>
</feature>
<evidence type="ECO:0000313" key="3">
    <source>
        <dbReference type="EMBL" id="SOQ46057.1"/>
    </source>
</evidence>
<protein>
    <submittedName>
        <fullName evidence="3">SFRICE_031746</fullName>
    </submittedName>
</protein>
<evidence type="ECO:0000256" key="1">
    <source>
        <dbReference type="SAM" id="Coils"/>
    </source>
</evidence>
<proteinExistence type="predicted"/>
<feature type="coiled-coil region" evidence="1">
    <location>
        <begin position="263"/>
        <end position="290"/>
    </location>
</feature>
<keyword evidence="1" id="KW-0175">Coiled coil</keyword>
<dbReference type="EMBL" id="ODYU01005324">
    <property type="protein sequence ID" value="SOQ46057.1"/>
    <property type="molecule type" value="Genomic_DNA"/>
</dbReference>
<reference evidence="3" key="1">
    <citation type="submission" date="2016-07" db="EMBL/GenBank/DDBJ databases">
        <authorList>
            <person name="Bretaudeau A."/>
        </authorList>
    </citation>
    <scope>NUCLEOTIDE SEQUENCE</scope>
    <source>
        <strain evidence="3">Rice</strain>
        <tissue evidence="3">Whole body</tissue>
    </source>
</reference>
<dbReference type="AlphaFoldDB" id="A0A2H1VZ25"/>
<sequence>MEKSSILVSSNRGTLHYDQCAQTRRVARRGKRANVSPDGKRSAPPMDTHNTRGFTEDIKGLSPSLSPHSLNPMGWQTDTDLPASLVGWSLVRLPDKGSRVRFPGRAKYYWGFSVFLASDNVNFLYVKFYNASTSLQVWESHASARIDRLDRSDTTASQKTNVKQSFGVFRCVSGYPIPIPPLPICPIPDSRTTTLKFLTPQKTSNALVTSLVFQVSIGGGDCLPSGDTSARLPACFIKKRRLRAIRSCGQRNRFPGLCFGQEKEREGERERELEREREIERERERERENNFFYKFKVQHDIFYS</sequence>
<accession>A0A2H1VZ25</accession>
<gene>
    <name evidence="3" type="ORF">SFRICE_031746</name>
</gene>
<evidence type="ECO:0000256" key="2">
    <source>
        <dbReference type="SAM" id="MobiDB-lite"/>
    </source>
</evidence>